<protein>
    <submittedName>
        <fullName evidence="1">Uncharacterized protein</fullName>
    </submittedName>
</protein>
<accession>Q19CH3</accession>
<dbReference type="KEGG" id="vg:4156563"/>
<dbReference type="EMBL" id="DQ529280">
    <property type="protein sequence ID" value="ABF72752.1"/>
    <property type="molecule type" value="Genomic_DNA"/>
</dbReference>
<dbReference type="RefSeq" id="YP_656428.1">
    <property type="nucleotide sequence ID" value="NC_008208.1"/>
</dbReference>
<dbReference type="Proteomes" id="UP000006653">
    <property type="component" value="Segment"/>
</dbReference>
<evidence type="ECO:0000313" key="1">
    <source>
        <dbReference type="EMBL" id="ABF72752.1"/>
    </source>
</evidence>
<name>Q19CH3_9CAUD</name>
<reference evidence="1 2" key="1">
    <citation type="submission" date="2006-05" db="EMBL/GenBank/DDBJ databases">
        <title>Comlete genome of Aeromonas salmonicida bacteriophage 25.</title>
        <authorList>
            <person name="Petrov V.M."/>
            <person name="Nolan J.M."/>
            <person name="Bertrand C."/>
            <person name="Krisch H.M."/>
            <person name="Karam J.D."/>
        </authorList>
    </citation>
    <scope>NUCLEOTIDE SEQUENCE [LARGE SCALE GENOMIC DNA]</scope>
</reference>
<gene>
    <name evidence="1" type="ORF">PHG25p194nc</name>
</gene>
<keyword evidence="2" id="KW-1185">Reference proteome</keyword>
<proteinExistence type="predicted"/>
<organism evidence="1 2">
    <name type="scientific">Aeromonas phage 25</name>
    <dbReference type="NCBI Taxonomy" id="2911441"/>
    <lineage>
        <taxon>Viruses</taxon>
        <taxon>Duplodnaviria</taxon>
        <taxon>Heunggongvirae</taxon>
        <taxon>Uroviricota</taxon>
        <taxon>Caudoviricetes</taxon>
        <taxon>Pantevenvirales</taxon>
        <taxon>Straboviridae</taxon>
        <taxon>Tulanevirus</taxon>
        <taxon>Tulanevirus bteighttwo</taxon>
    </lineage>
</organism>
<evidence type="ECO:0000313" key="2">
    <source>
        <dbReference type="Proteomes" id="UP000006653"/>
    </source>
</evidence>
<sequence length="29" mass="3588">MNHYTVEILINMYALGRQFGWNSNFRQKR</sequence>
<dbReference type="GeneID" id="4156563"/>